<dbReference type="GO" id="GO:0000287">
    <property type="term" value="F:magnesium ion binding"/>
    <property type="evidence" value="ECO:0007669"/>
    <property type="project" value="TreeGrafter"/>
</dbReference>
<dbReference type="EnsemblMetazoa" id="XM_022816206">
    <property type="protein sequence ID" value="XP_022671941"/>
    <property type="gene ID" value="LOC111254877"/>
</dbReference>
<sequence>MGNKVPKLTEEQLEDLQDCTYFTRKEILRIQQKFVELDPQNIPQVMTGDEGRTVEASVEKIEKMPEFKENPFRRRIAEVFSETGSGNVCFEDFLDMLSVFSEAAPKNIKMYYAFKIYDYDNDGKLGPKDIELATIALTKNELTPDDIKVVIEKVLDEGDIDSDGHLSQSEFEHVLNRAPDFVNSFHVRA</sequence>
<keyword evidence="3" id="KW-0106">Calcium</keyword>
<evidence type="ECO:0000256" key="2">
    <source>
        <dbReference type="ARBA" id="ARBA00022737"/>
    </source>
</evidence>
<dbReference type="Gene3D" id="1.10.238.10">
    <property type="entry name" value="EF-hand"/>
    <property type="match status" value="2"/>
</dbReference>
<name>A0A7M7KWV5_VARDE</name>
<dbReference type="GeneID" id="111254877"/>
<keyword evidence="4" id="KW-0460">Magnesium</keyword>
<keyword evidence="7" id="KW-1185">Reference proteome</keyword>
<dbReference type="RefSeq" id="XP_022671941.1">
    <property type="nucleotide sequence ID" value="XM_022816206.1"/>
</dbReference>
<keyword evidence="2" id="KW-0677">Repeat</keyword>
<dbReference type="InterPro" id="IPR011992">
    <property type="entry name" value="EF-hand-dom_pair"/>
</dbReference>
<dbReference type="KEGG" id="vde:111254877"/>
<dbReference type="CTD" id="10518"/>
<dbReference type="GO" id="GO:0055074">
    <property type="term" value="P:calcium ion homeostasis"/>
    <property type="evidence" value="ECO:0007669"/>
    <property type="project" value="TreeGrafter"/>
</dbReference>
<evidence type="ECO:0000313" key="6">
    <source>
        <dbReference type="EnsemblMetazoa" id="XP_022671940"/>
    </source>
</evidence>
<dbReference type="InterPro" id="IPR018247">
    <property type="entry name" value="EF_Hand_1_Ca_BS"/>
</dbReference>
<keyword evidence="1" id="KW-0479">Metal-binding</keyword>
<evidence type="ECO:0000256" key="1">
    <source>
        <dbReference type="ARBA" id="ARBA00022723"/>
    </source>
</evidence>
<proteinExistence type="predicted"/>
<accession>A0A7M7KWV5</accession>
<dbReference type="PROSITE" id="PS50222">
    <property type="entry name" value="EF_HAND_2"/>
    <property type="match status" value="1"/>
</dbReference>
<dbReference type="SUPFAM" id="SSF47473">
    <property type="entry name" value="EF-hand"/>
    <property type="match status" value="1"/>
</dbReference>
<dbReference type="FunFam" id="1.10.238.10:FF:000079">
    <property type="entry name" value="Calcium and integrin-binding family member 2"/>
    <property type="match status" value="1"/>
</dbReference>
<dbReference type="EnsemblMetazoa" id="XM_022816205">
    <property type="protein sequence ID" value="XP_022671940"/>
    <property type="gene ID" value="LOC111254877"/>
</dbReference>
<dbReference type="RefSeq" id="XP_022671940.1">
    <property type="nucleotide sequence ID" value="XM_022816205.1"/>
</dbReference>
<dbReference type="InterPro" id="IPR051433">
    <property type="entry name" value="CIBP"/>
</dbReference>
<organism evidence="6 7">
    <name type="scientific">Varroa destructor</name>
    <name type="common">Honeybee mite</name>
    <dbReference type="NCBI Taxonomy" id="109461"/>
    <lineage>
        <taxon>Eukaryota</taxon>
        <taxon>Metazoa</taxon>
        <taxon>Ecdysozoa</taxon>
        <taxon>Arthropoda</taxon>
        <taxon>Chelicerata</taxon>
        <taxon>Arachnida</taxon>
        <taxon>Acari</taxon>
        <taxon>Parasitiformes</taxon>
        <taxon>Mesostigmata</taxon>
        <taxon>Gamasina</taxon>
        <taxon>Dermanyssoidea</taxon>
        <taxon>Varroidae</taxon>
        <taxon>Varroa</taxon>
    </lineage>
</organism>
<dbReference type="PROSITE" id="PS00018">
    <property type="entry name" value="EF_HAND_1"/>
    <property type="match status" value="2"/>
</dbReference>
<evidence type="ECO:0000259" key="5">
    <source>
        <dbReference type="PROSITE" id="PS50222"/>
    </source>
</evidence>
<dbReference type="OMA" id="RDIKAWY"/>
<evidence type="ECO:0000313" key="7">
    <source>
        <dbReference type="Proteomes" id="UP000594260"/>
    </source>
</evidence>
<dbReference type="AlphaFoldDB" id="A0A7M7KWV5"/>
<dbReference type="Pfam" id="PF13499">
    <property type="entry name" value="EF-hand_7"/>
    <property type="match status" value="1"/>
</dbReference>
<dbReference type="Proteomes" id="UP000594260">
    <property type="component" value="Unplaced"/>
</dbReference>
<dbReference type="InterPro" id="IPR002048">
    <property type="entry name" value="EF_hand_dom"/>
</dbReference>
<evidence type="ECO:0000256" key="3">
    <source>
        <dbReference type="ARBA" id="ARBA00022837"/>
    </source>
</evidence>
<protein>
    <recommendedName>
        <fullName evidence="5">EF-hand domain-containing protein</fullName>
    </recommendedName>
</protein>
<dbReference type="PANTHER" id="PTHR45791">
    <property type="entry name" value="CALCIUM AND INTEGRIN BINDING FAMILY MEMBER 2"/>
    <property type="match status" value="1"/>
</dbReference>
<dbReference type="InParanoid" id="A0A7M7KWV5"/>
<dbReference type="GO" id="GO:0005509">
    <property type="term" value="F:calcium ion binding"/>
    <property type="evidence" value="ECO:0007669"/>
    <property type="project" value="InterPro"/>
</dbReference>
<evidence type="ECO:0000256" key="4">
    <source>
        <dbReference type="ARBA" id="ARBA00022842"/>
    </source>
</evidence>
<dbReference type="OrthoDB" id="114727at2759"/>
<feature type="domain" description="EF-hand" evidence="5">
    <location>
        <begin position="146"/>
        <end position="181"/>
    </location>
</feature>
<reference evidence="6" key="1">
    <citation type="submission" date="2021-01" db="UniProtKB">
        <authorList>
            <consortium name="EnsemblMetazoa"/>
        </authorList>
    </citation>
    <scope>IDENTIFICATION</scope>
</reference>
<dbReference type="PANTHER" id="PTHR45791:SF6">
    <property type="entry name" value="CALCIUM AND INTEGRIN BINDING FAMILY MEMBER 2"/>
    <property type="match status" value="1"/>
</dbReference>